<accession>A0A9E8HHP6</accession>
<dbReference type="SUPFAM" id="SSF56281">
    <property type="entry name" value="Metallo-hydrolase/oxidoreductase"/>
    <property type="match status" value="1"/>
</dbReference>
<comment type="similarity">
    <text evidence="2">Belongs to the metallo-beta-lactamase superfamily.</text>
</comment>
<dbReference type="PANTHER" id="PTHR42978">
    <property type="entry name" value="QUORUM-QUENCHING LACTONASE YTNP-RELATED-RELATED"/>
    <property type="match status" value="1"/>
</dbReference>
<comment type="cofactor">
    <cofactor evidence="1">
        <name>Zn(2+)</name>
        <dbReference type="ChEBI" id="CHEBI:29105"/>
    </cofactor>
</comment>
<organism evidence="6 7">
    <name type="scientific">Alkalimarinus sediminis</name>
    <dbReference type="NCBI Taxonomy" id="1632866"/>
    <lineage>
        <taxon>Bacteria</taxon>
        <taxon>Pseudomonadati</taxon>
        <taxon>Pseudomonadota</taxon>
        <taxon>Gammaproteobacteria</taxon>
        <taxon>Alteromonadales</taxon>
        <taxon>Alteromonadaceae</taxon>
        <taxon>Alkalimarinus</taxon>
    </lineage>
</organism>
<dbReference type="InterPro" id="IPR036866">
    <property type="entry name" value="RibonucZ/Hydroxyglut_hydro"/>
</dbReference>
<proteinExistence type="inferred from homology"/>
<evidence type="ECO:0000256" key="4">
    <source>
        <dbReference type="ARBA" id="ARBA00022801"/>
    </source>
</evidence>
<dbReference type="Gene3D" id="3.60.15.10">
    <property type="entry name" value="Ribonuclease Z/Hydroxyacylglutathione hydrolase-like"/>
    <property type="match status" value="1"/>
</dbReference>
<dbReference type="GO" id="GO:0016787">
    <property type="term" value="F:hydrolase activity"/>
    <property type="evidence" value="ECO:0007669"/>
    <property type="project" value="UniProtKB-KW"/>
</dbReference>
<dbReference type="KEGG" id="asem:NNL22_10945"/>
<gene>
    <name evidence="6" type="ORF">NNL22_10945</name>
</gene>
<evidence type="ECO:0000313" key="7">
    <source>
        <dbReference type="Proteomes" id="UP001164472"/>
    </source>
</evidence>
<name>A0A9E8HHP6_9ALTE</name>
<evidence type="ECO:0000256" key="1">
    <source>
        <dbReference type="ARBA" id="ARBA00001947"/>
    </source>
</evidence>
<evidence type="ECO:0000256" key="2">
    <source>
        <dbReference type="ARBA" id="ARBA00007749"/>
    </source>
</evidence>
<dbReference type="EMBL" id="CP101527">
    <property type="protein sequence ID" value="UZW73557.1"/>
    <property type="molecule type" value="Genomic_DNA"/>
</dbReference>
<dbReference type="RefSeq" id="WP_251809698.1">
    <property type="nucleotide sequence ID" value="NZ_CP101527.1"/>
</dbReference>
<dbReference type="Proteomes" id="UP001164472">
    <property type="component" value="Chromosome"/>
</dbReference>
<keyword evidence="4" id="KW-0378">Hydrolase</keyword>
<protein>
    <submittedName>
        <fullName evidence="6">Uncharacterized protein</fullName>
    </submittedName>
</protein>
<dbReference type="GO" id="GO:0046872">
    <property type="term" value="F:metal ion binding"/>
    <property type="evidence" value="ECO:0007669"/>
    <property type="project" value="UniProtKB-KW"/>
</dbReference>
<evidence type="ECO:0000313" key="6">
    <source>
        <dbReference type="EMBL" id="UZW73557.1"/>
    </source>
</evidence>
<sequence>MNANTHTNTQQKVITPTKPATEQNLEALGIRKIRHFDKTRIDSHPQSRLDAVRSAGHSFRDYMLSLDSQVIHYSSVNLIRAPYPTKYGLLNAAKVASPYMHIMNRLFIIQYKTTEGIKTLLFSPSDIDGNRETPYFKRVADSWGVLAGPMESFMAPIYNRVEDALEQAGIKPEDIDFISYDHLHTQDIRKWLGSDNTPALFPNAKLLVMKQEWDSTLSLLPPQQEWYCPNGIQGIDKKKLVLLDSSVMLGDSVALVQTPGHTEGNHSLVAHTPEGLFVTSENGVSADSYSPLHSSIPGVRKYAKETGMEVILNGNTLEGGLDQYMSMVLEKTIAGPSTKNPDFCNFVPSSELTAYWGFPGLKPTFTFGELSFGQIESK</sequence>
<evidence type="ECO:0000256" key="3">
    <source>
        <dbReference type="ARBA" id="ARBA00022723"/>
    </source>
</evidence>
<dbReference type="PANTHER" id="PTHR42978:SF7">
    <property type="entry name" value="METALLO-HYDROLASE RV2300C-RELATED"/>
    <property type="match status" value="1"/>
</dbReference>
<dbReference type="InterPro" id="IPR051013">
    <property type="entry name" value="MBL_superfamily_lactonases"/>
</dbReference>
<keyword evidence="5" id="KW-0862">Zinc</keyword>
<keyword evidence="7" id="KW-1185">Reference proteome</keyword>
<evidence type="ECO:0000256" key="5">
    <source>
        <dbReference type="ARBA" id="ARBA00022833"/>
    </source>
</evidence>
<reference evidence="6" key="1">
    <citation type="submission" date="2022-07" db="EMBL/GenBank/DDBJ databases">
        <title>Alkalimarinus sp. nov., isolated from gut of a Alitta virens.</title>
        <authorList>
            <person name="Yang A.I."/>
            <person name="Shin N.-R."/>
        </authorList>
    </citation>
    <scope>NUCLEOTIDE SEQUENCE</scope>
    <source>
        <strain evidence="6">FA028</strain>
    </source>
</reference>
<keyword evidence="3" id="KW-0479">Metal-binding</keyword>
<dbReference type="AlphaFoldDB" id="A0A9E8HHP6"/>